<dbReference type="PANTHER" id="PTHR30337">
    <property type="entry name" value="COMPONENT OF ATP-DEPENDENT DSDNA EXONUCLEASE"/>
    <property type="match status" value="1"/>
</dbReference>
<dbReference type="GO" id="GO:0004527">
    <property type="term" value="F:exonuclease activity"/>
    <property type="evidence" value="ECO:0007669"/>
    <property type="project" value="UniProtKB-KW"/>
</dbReference>
<dbReference type="RefSeq" id="WP_377329133.1">
    <property type="nucleotide sequence ID" value="NZ_JBHUMZ010000023.1"/>
</dbReference>
<accession>A0ABW5QBT9</accession>
<keyword evidence="1" id="KW-0378">Hydrolase</keyword>
<dbReference type="Gene3D" id="3.60.21.10">
    <property type="match status" value="1"/>
</dbReference>
<gene>
    <name evidence="3" type="ORF">ACFSW4_10420</name>
</gene>
<evidence type="ECO:0000313" key="3">
    <source>
        <dbReference type="EMBL" id="MFD2639281.1"/>
    </source>
</evidence>
<dbReference type="CDD" id="cd00840">
    <property type="entry name" value="MPP_Mre11_N"/>
    <property type="match status" value="1"/>
</dbReference>
<evidence type="ECO:0000256" key="1">
    <source>
        <dbReference type="ARBA" id="ARBA00022801"/>
    </source>
</evidence>
<comment type="caution">
    <text evidence="3">The sequence shown here is derived from an EMBL/GenBank/DDBJ whole genome shotgun (WGS) entry which is preliminary data.</text>
</comment>
<dbReference type="SUPFAM" id="SSF56300">
    <property type="entry name" value="Metallo-dependent phosphatases"/>
    <property type="match status" value="1"/>
</dbReference>
<dbReference type="InterPro" id="IPR004843">
    <property type="entry name" value="Calcineurin-like_PHP"/>
</dbReference>
<dbReference type="InterPro" id="IPR014576">
    <property type="entry name" value="Pesterase_YhaO"/>
</dbReference>
<keyword evidence="3" id="KW-0540">Nuclease</keyword>
<proteinExistence type="predicted"/>
<dbReference type="InterPro" id="IPR041796">
    <property type="entry name" value="Mre11_N"/>
</dbReference>
<dbReference type="Pfam" id="PF00149">
    <property type="entry name" value="Metallophos"/>
    <property type="match status" value="1"/>
</dbReference>
<dbReference type="InterPro" id="IPR050535">
    <property type="entry name" value="DNA_Repair-Maintenance_Comp"/>
</dbReference>
<keyword evidence="3" id="KW-0269">Exonuclease</keyword>
<evidence type="ECO:0000313" key="4">
    <source>
        <dbReference type="Proteomes" id="UP001597452"/>
    </source>
</evidence>
<feature type="domain" description="Calcineurin-like phosphoesterase" evidence="2">
    <location>
        <begin position="6"/>
        <end position="204"/>
    </location>
</feature>
<dbReference type="Proteomes" id="UP001597452">
    <property type="component" value="Unassembled WGS sequence"/>
</dbReference>
<dbReference type="InterPro" id="IPR029052">
    <property type="entry name" value="Metallo-depent_PP-like"/>
</dbReference>
<keyword evidence="4" id="KW-1185">Reference proteome</keyword>
<sequence>MFKPNLRFLHSADLHLDSPFKGLSHLPEPIYKDVLNSTIVAFKRLIDLAIKENVDFVLIVGDLFDQESSSIKSSLELKKGLEKLNSNGINAYISYGNHDYMMQEKAKLIFPQNTYIFPSDGVNSTTYHKHGQPLAEISGFSYRKQAIKENMVASYQRVTDASYHIATLHGSLKTDQIHDHYAPFLIEDLKKIETDYWALGHIHQREIISHEPLAIYPGNIQGRHMKERGEKGCYIVELNGSKPTYQFYPLQNIVFSEEEVAVEDIQKPSELVEFLLKFKDSLRKRHSKMMVRLILNIRENDFSEDRVEDLLDTLNESEEDEENWIWFSELKLRQEQISWDEIIESNPFIKEVLKTIEETDDLSSFLLDLKRHPLYRKNVDLNLDELQSEIKTEAEKLILSKINK</sequence>
<dbReference type="PIRSF" id="PIRSF033091">
    <property type="entry name" value="Pesterase_YhaO"/>
    <property type="match status" value="1"/>
</dbReference>
<reference evidence="4" key="1">
    <citation type="journal article" date="2019" name="Int. J. Syst. Evol. Microbiol.">
        <title>The Global Catalogue of Microorganisms (GCM) 10K type strain sequencing project: providing services to taxonomists for standard genome sequencing and annotation.</title>
        <authorList>
            <consortium name="The Broad Institute Genomics Platform"/>
            <consortium name="The Broad Institute Genome Sequencing Center for Infectious Disease"/>
            <person name="Wu L."/>
            <person name="Ma J."/>
        </authorList>
    </citation>
    <scope>NUCLEOTIDE SEQUENCE [LARGE SCALE GENOMIC DNA]</scope>
    <source>
        <strain evidence="4">TISTR 1571</strain>
    </source>
</reference>
<protein>
    <submittedName>
        <fullName evidence="3">Exonuclease SbcCD subunit D</fullName>
    </submittedName>
</protein>
<name>A0ABW5QBT9_9BACI</name>
<dbReference type="EMBL" id="JBHUMZ010000023">
    <property type="protein sequence ID" value="MFD2639281.1"/>
    <property type="molecule type" value="Genomic_DNA"/>
</dbReference>
<dbReference type="PANTHER" id="PTHR30337:SF7">
    <property type="entry name" value="PHOSPHOESTERASE"/>
    <property type="match status" value="1"/>
</dbReference>
<evidence type="ECO:0000259" key="2">
    <source>
        <dbReference type="Pfam" id="PF00149"/>
    </source>
</evidence>
<organism evidence="3 4">
    <name type="scientific">Piscibacillus salipiscarius</name>
    <dbReference type="NCBI Taxonomy" id="299480"/>
    <lineage>
        <taxon>Bacteria</taxon>
        <taxon>Bacillati</taxon>
        <taxon>Bacillota</taxon>
        <taxon>Bacilli</taxon>
        <taxon>Bacillales</taxon>
        <taxon>Bacillaceae</taxon>
        <taxon>Piscibacillus</taxon>
    </lineage>
</organism>